<evidence type="ECO:0000313" key="3">
    <source>
        <dbReference type="Proteomes" id="UP000011518"/>
    </source>
</evidence>
<organism evidence="2 3">
    <name type="scientific">Tupaia chinensis</name>
    <name type="common">Chinese tree shrew</name>
    <name type="synonym">Tupaia belangeri chinensis</name>
    <dbReference type="NCBI Taxonomy" id="246437"/>
    <lineage>
        <taxon>Eukaryota</taxon>
        <taxon>Metazoa</taxon>
        <taxon>Chordata</taxon>
        <taxon>Craniata</taxon>
        <taxon>Vertebrata</taxon>
        <taxon>Euteleostomi</taxon>
        <taxon>Mammalia</taxon>
        <taxon>Eutheria</taxon>
        <taxon>Euarchontoglires</taxon>
        <taxon>Scandentia</taxon>
        <taxon>Tupaiidae</taxon>
        <taxon>Tupaia</taxon>
    </lineage>
</organism>
<evidence type="ECO:0000256" key="1">
    <source>
        <dbReference type="SAM" id="MobiDB-lite"/>
    </source>
</evidence>
<name>L9KLG1_TUPCH</name>
<evidence type="ECO:0000313" key="2">
    <source>
        <dbReference type="EMBL" id="ELW63334.1"/>
    </source>
</evidence>
<gene>
    <name evidence="2" type="ORF">TREES_T100000716</name>
</gene>
<protein>
    <submittedName>
        <fullName evidence="2">Uncharacterized protein</fullName>
    </submittedName>
</protein>
<dbReference type="Proteomes" id="UP000011518">
    <property type="component" value="Unassembled WGS sequence"/>
</dbReference>
<keyword evidence="3" id="KW-1185">Reference proteome</keyword>
<feature type="region of interest" description="Disordered" evidence="1">
    <location>
        <begin position="88"/>
        <end position="136"/>
    </location>
</feature>
<dbReference type="EMBL" id="KB320782">
    <property type="protein sequence ID" value="ELW63334.1"/>
    <property type="molecule type" value="Genomic_DNA"/>
</dbReference>
<reference evidence="3" key="2">
    <citation type="journal article" date="2013" name="Nat. Commun.">
        <title>Genome of the Chinese tree shrew.</title>
        <authorList>
            <person name="Fan Y."/>
            <person name="Huang Z.Y."/>
            <person name="Cao C.C."/>
            <person name="Chen C.S."/>
            <person name="Chen Y.X."/>
            <person name="Fan D.D."/>
            <person name="He J."/>
            <person name="Hou H.L."/>
            <person name="Hu L."/>
            <person name="Hu X.T."/>
            <person name="Jiang X.T."/>
            <person name="Lai R."/>
            <person name="Lang Y.S."/>
            <person name="Liang B."/>
            <person name="Liao S.G."/>
            <person name="Mu D."/>
            <person name="Ma Y.Y."/>
            <person name="Niu Y.Y."/>
            <person name="Sun X.Q."/>
            <person name="Xia J.Q."/>
            <person name="Xiao J."/>
            <person name="Xiong Z.Q."/>
            <person name="Xu L."/>
            <person name="Yang L."/>
            <person name="Zhang Y."/>
            <person name="Zhao W."/>
            <person name="Zhao X.D."/>
            <person name="Zheng Y.T."/>
            <person name="Zhou J.M."/>
            <person name="Zhu Y.B."/>
            <person name="Zhang G.J."/>
            <person name="Wang J."/>
            <person name="Yao Y.G."/>
        </authorList>
    </citation>
    <scope>NUCLEOTIDE SEQUENCE [LARGE SCALE GENOMIC DNA]</scope>
</reference>
<sequence length="158" mass="16613">MVGVKGSVYARILCGESSAPDEGPGILVLTEVCKALPIQSDSSKKPRCFTLLKYREDTLPHDPDFSKPKEKAIRGLGVGAKLAIAADQSPGTGQGCRLIPAEGQGSGAARKQLQSSARLHRKGPGERSDVPLAADSLWLSEDPATLQTLGERPLPSQG</sequence>
<accession>L9KLG1</accession>
<dbReference type="InParanoid" id="L9KLG1"/>
<proteinExistence type="predicted"/>
<dbReference type="AlphaFoldDB" id="L9KLG1"/>
<reference evidence="3" key="1">
    <citation type="submission" date="2012-07" db="EMBL/GenBank/DDBJ databases">
        <title>Genome of the Chinese tree shrew, a rising model animal genetically related to primates.</title>
        <authorList>
            <person name="Zhang G."/>
            <person name="Fan Y."/>
            <person name="Yao Y."/>
            <person name="Huang Z."/>
        </authorList>
    </citation>
    <scope>NUCLEOTIDE SEQUENCE [LARGE SCALE GENOMIC DNA]</scope>
</reference>